<keyword evidence="3" id="KW-0472">Membrane</keyword>
<evidence type="ECO:0000313" key="5">
    <source>
        <dbReference type="EMBL" id="QJT20757.1"/>
    </source>
</evidence>
<evidence type="ECO:0000256" key="3">
    <source>
        <dbReference type="SAM" id="Phobius"/>
    </source>
</evidence>
<accession>A0A6M4Y680</accession>
<keyword evidence="3" id="KW-1133">Transmembrane helix</keyword>
<organism evidence="5 6">
    <name type="scientific">Aeromonas media</name>
    <dbReference type="NCBI Taxonomy" id="651"/>
    <lineage>
        <taxon>Bacteria</taxon>
        <taxon>Pseudomonadati</taxon>
        <taxon>Pseudomonadota</taxon>
        <taxon>Gammaproteobacteria</taxon>
        <taxon>Aeromonadales</taxon>
        <taxon>Aeromonadaceae</taxon>
        <taxon>Aeromonas</taxon>
    </lineage>
</organism>
<gene>
    <name evidence="5" type="ORF">E4184_04290</name>
</gene>
<dbReference type="AlphaFoldDB" id="A0A6M4Y680"/>
<evidence type="ECO:0000256" key="1">
    <source>
        <dbReference type="ARBA" id="ARBA00012528"/>
    </source>
</evidence>
<dbReference type="PROSITE" id="PS50887">
    <property type="entry name" value="GGDEF"/>
    <property type="match status" value="1"/>
</dbReference>
<dbReference type="SMART" id="SM00267">
    <property type="entry name" value="GGDEF"/>
    <property type="match status" value="1"/>
</dbReference>
<dbReference type="Proteomes" id="UP000501427">
    <property type="component" value="Chromosome"/>
</dbReference>
<dbReference type="InterPro" id="IPR043128">
    <property type="entry name" value="Rev_trsase/Diguanyl_cyclase"/>
</dbReference>
<feature type="transmembrane region" description="Helical" evidence="3">
    <location>
        <begin position="294"/>
        <end position="313"/>
    </location>
</feature>
<protein>
    <recommendedName>
        <fullName evidence="1">diguanylate cyclase</fullName>
        <ecNumber evidence="1">2.7.7.65</ecNumber>
    </recommendedName>
</protein>
<dbReference type="NCBIfam" id="TIGR00254">
    <property type="entry name" value="GGDEF"/>
    <property type="match status" value="1"/>
</dbReference>
<dbReference type="GO" id="GO:0052621">
    <property type="term" value="F:diguanylate cyclase activity"/>
    <property type="evidence" value="ECO:0007669"/>
    <property type="project" value="UniProtKB-EC"/>
</dbReference>
<dbReference type="PANTHER" id="PTHR45138">
    <property type="entry name" value="REGULATORY COMPONENTS OF SENSORY TRANSDUCTION SYSTEM"/>
    <property type="match status" value="1"/>
</dbReference>
<dbReference type="InterPro" id="IPR000160">
    <property type="entry name" value="GGDEF_dom"/>
</dbReference>
<dbReference type="CDD" id="cd01949">
    <property type="entry name" value="GGDEF"/>
    <property type="match status" value="1"/>
</dbReference>
<dbReference type="InterPro" id="IPR050469">
    <property type="entry name" value="Diguanylate_Cyclase"/>
</dbReference>
<name>A0A6M4Y680_AERME</name>
<dbReference type="EMBL" id="CP038441">
    <property type="protein sequence ID" value="QJT20757.1"/>
    <property type="molecule type" value="Genomic_DNA"/>
</dbReference>
<dbReference type="Pfam" id="PF00990">
    <property type="entry name" value="GGDEF"/>
    <property type="match status" value="1"/>
</dbReference>
<dbReference type="Gene3D" id="3.30.70.270">
    <property type="match status" value="1"/>
</dbReference>
<proteinExistence type="predicted"/>
<evidence type="ECO:0000313" key="6">
    <source>
        <dbReference type="Proteomes" id="UP000501427"/>
    </source>
</evidence>
<dbReference type="SUPFAM" id="SSF55073">
    <property type="entry name" value="Nucleotide cyclase"/>
    <property type="match status" value="1"/>
</dbReference>
<reference evidence="5 6" key="1">
    <citation type="submission" date="2019-03" db="EMBL/GenBank/DDBJ databases">
        <title>Novel transposon Tn6433 accelerates the dissemination of tet(E) in Aeromonas from aerobic biofilm under oxytetracycline stress.</title>
        <authorList>
            <person name="Shi Y."/>
            <person name="Tian Z."/>
            <person name="Zhang Y."/>
            <person name="Zhang H."/>
            <person name="Yang M."/>
        </authorList>
    </citation>
    <scope>NUCLEOTIDE SEQUENCE [LARGE SCALE GENOMIC DNA]</scope>
    <source>
        <strain evidence="5 6">T0.1-19</strain>
    </source>
</reference>
<dbReference type="PANTHER" id="PTHR45138:SF9">
    <property type="entry name" value="DIGUANYLATE CYCLASE DGCM-RELATED"/>
    <property type="match status" value="1"/>
</dbReference>
<sequence>MAGSLLRTLPRRWLMRFSLLCLALAGLGLVFNYTYLSIRHDMQLITAKQPNLFELFYQRARILAPEKLASFIDNSSIKTPIFSENGDATAYAYGYDLATLARLAVIPILPPANQMLSTYQYLLSYPEVLNLYAFYNDRRILGMVGDKRMLPGELQPVNTNLNDIEPWTHYFGCAAFAATHVPCSTDEAQVSDIYTDTFTGLKTITLYFPFVFYDPALADYRYGLTGIDIAIDEAFKDVLRPFESLNPTRTVLSFEEVEPCRPWHICLNTRFMRTKAGNDLFLKWSYSYGDVVRAVLYGPAFKLYLIVLLLLMLTGRGIYGRLRTLALTDHLTRLPRRDILEQALLKEYDFLMLLDIDNFKSINDTHGHGVGDLALVAFARHLTTNMRKGDKAIRWGGEEFIILYKGLNDRASMRQAVTRLLASQLQIPELPAPITFSAGVIRIRDYLTVAEATDLADALLYHVKQHGKHNIAYYQGQEIRLIRDPGTNPVT</sequence>
<dbReference type="InterPro" id="IPR029787">
    <property type="entry name" value="Nucleotide_cyclase"/>
</dbReference>
<keyword evidence="3" id="KW-0812">Transmembrane</keyword>
<comment type="catalytic activity">
    <reaction evidence="2">
        <text>2 GTP = 3',3'-c-di-GMP + 2 diphosphate</text>
        <dbReference type="Rhea" id="RHEA:24898"/>
        <dbReference type="ChEBI" id="CHEBI:33019"/>
        <dbReference type="ChEBI" id="CHEBI:37565"/>
        <dbReference type="ChEBI" id="CHEBI:58805"/>
        <dbReference type="EC" id="2.7.7.65"/>
    </reaction>
</comment>
<evidence type="ECO:0000259" key="4">
    <source>
        <dbReference type="PROSITE" id="PS50887"/>
    </source>
</evidence>
<evidence type="ECO:0000256" key="2">
    <source>
        <dbReference type="ARBA" id="ARBA00034247"/>
    </source>
</evidence>
<feature type="domain" description="GGDEF" evidence="4">
    <location>
        <begin position="347"/>
        <end position="476"/>
    </location>
</feature>
<dbReference type="EC" id="2.7.7.65" evidence="1"/>